<proteinExistence type="predicted"/>
<keyword evidence="1" id="KW-0479">Metal-binding</keyword>
<dbReference type="InterPro" id="IPR052727">
    <property type="entry name" value="Rab4/Rab5_effector"/>
</dbReference>
<feature type="region of interest" description="Disordered" evidence="6">
    <location>
        <begin position="106"/>
        <end position="130"/>
    </location>
</feature>
<dbReference type="PANTHER" id="PTHR13510:SF44">
    <property type="entry name" value="RABENOSYN-5"/>
    <property type="match status" value="1"/>
</dbReference>
<sequence>MNHTETFQQYRTYTGAGRRAKTHSPLRERPASDTELIPVRLNSPTPSTKCSQVPFRSGFQAKGVYRDRTDELIAIRNSKQESKRLEEARLQKRLEKLIQLHFPYQPQPHHQSQELSHQNDQPERCSNSSANPPIINLSQMLFGIVKNVSSVTSGSNRGEFGGGLSLLGHNSAIRAQEQSIVRWQEDQEVKQCKFCQTAFGLRIRKHHCRLCGSVVCFSPPWTTGQRERCSTMIRFEWEPGSPGGRTEKTLGGKVVQLSEEEMGTVDDPQAVLELISPSGSKPPPPPNPAPRCPPSSSSSSFKPRKGIRVCTHCLAIILRRQAMTYPPKIPDYIYLYATLKRLQDEIDRAIPEFQELLSSSKHSTPSNLNPSISAGLPVKLLTIRRKLLANLSLFDAHSKKMLAQAQTPGVENASEVRLVTAIATRAGLFLRDHMSLIRSLGLLEAQPTPQPAKKTALRPKPLSSSQVGSPSSSTQQFEGAAARPQLHIKNLSLSSDHHHSSSFINQDTHNSLLKLNVLLEQENRIEAFLAVAQSKRQLEDVASLQASLDDLREEISNLKKAIL</sequence>
<dbReference type="SUPFAM" id="SSF140125">
    <property type="entry name" value="Rabenosyn-5 Rab-binding domain-like"/>
    <property type="match status" value="1"/>
</dbReference>
<evidence type="ECO:0000256" key="2">
    <source>
        <dbReference type="ARBA" id="ARBA00022771"/>
    </source>
</evidence>
<dbReference type="Pfam" id="PF11464">
    <property type="entry name" value="Rbsn"/>
    <property type="match status" value="1"/>
</dbReference>
<feature type="region of interest" description="Disordered" evidence="6">
    <location>
        <begin position="14"/>
        <end position="33"/>
    </location>
</feature>
<accession>A0A2N5VHY2</accession>
<dbReference type="CDD" id="cd15737">
    <property type="entry name" value="FYVE2_Vac1p_like"/>
    <property type="match status" value="1"/>
</dbReference>
<dbReference type="SMART" id="SM00064">
    <property type="entry name" value="FYVE"/>
    <property type="match status" value="1"/>
</dbReference>
<dbReference type="InterPro" id="IPR011011">
    <property type="entry name" value="Znf_FYVE_PHD"/>
</dbReference>
<evidence type="ECO:0000256" key="5">
    <source>
        <dbReference type="SAM" id="Coils"/>
    </source>
</evidence>
<dbReference type="Pfam" id="PF01363">
    <property type="entry name" value="FYVE"/>
    <property type="match status" value="1"/>
</dbReference>
<organism evidence="8 9">
    <name type="scientific">Puccinia coronata f. sp. avenae</name>
    <dbReference type="NCBI Taxonomy" id="200324"/>
    <lineage>
        <taxon>Eukaryota</taxon>
        <taxon>Fungi</taxon>
        <taxon>Dikarya</taxon>
        <taxon>Basidiomycota</taxon>
        <taxon>Pucciniomycotina</taxon>
        <taxon>Pucciniomycetes</taxon>
        <taxon>Pucciniales</taxon>
        <taxon>Pucciniaceae</taxon>
        <taxon>Puccinia</taxon>
    </lineage>
</organism>
<keyword evidence="5" id="KW-0175">Coiled coil</keyword>
<evidence type="ECO:0000313" key="9">
    <source>
        <dbReference type="Proteomes" id="UP000235392"/>
    </source>
</evidence>
<dbReference type="PANTHER" id="PTHR13510">
    <property type="entry name" value="FYVE-FINGER-CONTAINING RAB5 EFFECTOR PROTEIN RABENOSYN-5-RELATED"/>
    <property type="match status" value="1"/>
</dbReference>
<feature type="compositionally biased region" description="Low complexity" evidence="6">
    <location>
        <begin position="463"/>
        <end position="476"/>
    </location>
</feature>
<feature type="compositionally biased region" description="Polar residues" evidence="6">
    <location>
        <begin position="108"/>
        <end position="130"/>
    </location>
</feature>
<comment type="caution">
    <text evidence="8">The sequence shown here is derived from an EMBL/GenBank/DDBJ whole genome shotgun (WGS) entry which is preliminary data.</text>
</comment>
<dbReference type="InterPro" id="IPR036531">
    <property type="entry name" value="Rbsn_Rab-bd_sf"/>
</dbReference>
<keyword evidence="2 4" id="KW-0863">Zinc-finger</keyword>
<dbReference type="PROSITE" id="PS50178">
    <property type="entry name" value="ZF_FYVE"/>
    <property type="match status" value="1"/>
</dbReference>
<evidence type="ECO:0000256" key="6">
    <source>
        <dbReference type="SAM" id="MobiDB-lite"/>
    </source>
</evidence>
<protein>
    <recommendedName>
        <fullName evidence="7">FYVE-type domain-containing protein</fullName>
    </recommendedName>
</protein>
<keyword evidence="3" id="KW-0862">Zinc</keyword>
<dbReference type="Gene3D" id="3.30.40.10">
    <property type="entry name" value="Zinc/RING finger domain, C3HC4 (zinc finger)"/>
    <property type="match status" value="1"/>
</dbReference>
<feature type="coiled-coil region" evidence="5">
    <location>
        <begin position="534"/>
        <end position="561"/>
    </location>
</feature>
<feature type="domain" description="FYVE-type" evidence="7">
    <location>
        <begin position="186"/>
        <end position="216"/>
    </location>
</feature>
<dbReference type="SUPFAM" id="SSF57903">
    <property type="entry name" value="FYVE/PHD zinc finger"/>
    <property type="match status" value="1"/>
</dbReference>
<name>A0A2N5VHY2_9BASI</name>
<feature type="compositionally biased region" description="Pro residues" evidence="6">
    <location>
        <begin position="280"/>
        <end position="293"/>
    </location>
</feature>
<evidence type="ECO:0000256" key="1">
    <source>
        <dbReference type="ARBA" id="ARBA00022723"/>
    </source>
</evidence>
<gene>
    <name evidence="8" type="ORF">PCASD_02280</name>
</gene>
<dbReference type="Proteomes" id="UP000235392">
    <property type="component" value="Unassembled WGS sequence"/>
</dbReference>
<dbReference type="InterPro" id="IPR013083">
    <property type="entry name" value="Znf_RING/FYVE/PHD"/>
</dbReference>
<dbReference type="AlphaFoldDB" id="A0A2N5VHY2"/>
<evidence type="ECO:0000256" key="3">
    <source>
        <dbReference type="ARBA" id="ARBA00022833"/>
    </source>
</evidence>
<dbReference type="Gene3D" id="4.10.860.20">
    <property type="entry name" value="Rabenosyn, Rab binding domain"/>
    <property type="match status" value="1"/>
</dbReference>
<dbReference type="InterPro" id="IPR017455">
    <property type="entry name" value="Znf_FYVE-rel"/>
</dbReference>
<dbReference type="InterPro" id="IPR021565">
    <property type="entry name" value="Rbsn_Rab-bd"/>
</dbReference>
<reference evidence="8 9" key="1">
    <citation type="submission" date="2017-11" db="EMBL/GenBank/DDBJ databases">
        <title>De novo assembly and phasing of dikaryotic genomes from two isolates of Puccinia coronata f. sp. avenae, the causal agent of oat crown rust.</title>
        <authorList>
            <person name="Miller M.E."/>
            <person name="Zhang Y."/>
            <person name="Omidvar V."/>
            <person name="Sperschneider J."/>
            <person name="Schwessinger B."/>
            <person name="Raley C."/>
            <person name="Palmer J.M."/>
            <person name="Garnica D."/>
            <person name="Upadhyaya N."/>
            <person name="Rathjen J."/>
            <person name="Taylor J.M."/>
            <person name="Park R.F."/>
            <person name="Dodds P.N."/>
            <person name="Hirsch C.D."/>
            <person name="Kianian S.F."/>
            <person name="Figueroa M."/>
        </authorList>
    </citation>
    <scope>NUCLEOTIDE SEQUENCE [LARGE SCALE GENOMIC DNA]</scope>
    <source>
        <strain evidence="8">12SD80</strain>
    </source>
</reference>
<dbReference type="GO" id="GO:0008270">
    <property type="term" value="F:zinc ion binding"/>
    <property type="evidence" value="ECO:0007669"/>
    <property type="project" value="UniProtKB-KW"/>
</dbReference>
<evidence type="ECO:0000259" key="7">
    <source>
        <dbReference type="PROSITE" id="PS50178"/>
    </source>
</evidence>
<dbReference type="InterPro" id="IPR000306">
    <property type="entry name" value="Znf_FYVE"/>
</dbReference>
<evidence type="ECO:0000256" key="4">
    <source>
        <dbReference type="PROSITE-ProRule" id="PRU00091"/>
    </source>
</evidence>
<feature type="region of interest" description="Disordered" evidence="6">
    <location>
        <begin position="274"/>
        <end position="303"/>
    </location>
</feature>
<evidence type="ECO:0000313" key="8">
    <source>
        <dbReference type="EMBL" id="PLW49613.1"/>
    </source>
</evidence>
<dbReference type="EMBL" id="PGCI01000015">
    <property type="protein sequence ID" value="PLW49613.1"/>
    <property type="molecule type" value="Genomic_DNA"/>
</dbReference>
<feature type="region of interest" description="Disordered" evidence="6">
    <location>
        <begin position="447"/>
        <end position="480"/>
    </location>
</feature>